<evidence type="ECO:0000256" key="15">
    <source>
        <dbReference type="PROSITE-ProRule" id="PRU01319"/>
    </source>
</evidence>
<gene>
    <name evidence="14" type="primary">rnhB</name>
    <name evidence="18" type="ORF">COX53_01270</name>
</gene>
<dbReference type="GO" id="GO:0043137">
    <property type="term" value="P:DNA replication, removal of RNA primer"/>
    <property type="evidence" value="ECO:0007669"/>
    <property type="project" value="TreeGrafter"/>
</dbReference>
<feature type="domain" description="RNase H type-2" evidence="17">
    <location>
        <begin position="18"/>
        <end position="229"/>
    </location>
</feature>
<dbReference type="InterPro" id="IPR024567">
    <property type="entry name" value="RNase_HII/HIII_dom"/>
</dbReference>
<evidence type="ECO:0000256" key="7">
    <source>
        <dbReference type="ARBA" id="ARBA00019179"/>
    </source>
</evidence>
<name>A0A2G9XCD4_UNCKA</name>
<comment type="catalytic activity">
    <reaction evidence="1 14 15 16">
        <text>Endonucleolytic cleavage to 5'-phosphomonoester.</text>
        <dbReference type="EC" id="3.1.26.4"/>
    </reaction>
</comment>
<evidence type="ECO:0000256" key="16">
    <source>
        <dbReference type="RuleBase" id="RU003515"/>
    </source>
</evidence>
<dbReference type="GO" id="GO:0032299">
    <property type="term" value="C:ribonuclease H2 complex"/>
    <property type="evidence" value="ECO:0007669"/>
    <property type="project" value="TreeGrafter"/>
</dbReference>
<evidence type="ECO:0000256" key="1">
    <source>
        <dbReference type="ARBA" id="ARBA00000077"/>
    </source>
</evidence>
<organism evidence="18 19">
    <name type="scientific">candidate division WWE3 bacterium CG23_combo_of_CG06-09_8_20_14_all_40_14</name>
    <dbReference type="NCBI Taxonomy" id="1975095"/>
    <lineage>
        <taxon>Bacteria</taxon>
        <taxon>Katanobacteria</taxon>
    </lineage>
</organism>
<protein>
    <recommendedName>
        <fullName evidence="7 14">Ribonuclease HII</fullName>
        <shortName evidence="14">RNase HII</shortName>
        <ecNumber evidence="6 14">3.1.26.4</ecNumber>
    </recommendedName>
</protein>
<accession>A0A2G9XCD4</accession>
<dbReference type="InterPro" id="IPR022898">
    <property type="entry name" value="RNase_HII"/>
</dbReference>
<evidence type="ECO:0000256" key="6">
    <source>
        <dbReference type="ARBA" id="ARBA00012180"/>
    </source>
</evidence>
<evidence type="ECO:0000256" key="3">
    <source>
        <dbReference type="ARBA" id="ARBA00004065"/>
    </source>
</evidence>
<comment type="cofactor">
    <cofactor evidence="14 15">
        <name>Mn(2+)</name>
        <dbReference type="ChEBI" id="CHEBI:29035"/>
    </cofactor>
    <cofactor evidence="14 15">
        <name>Mg(2+)</name>
        <dbReference type="ChEBI" id="CHEBI:18420"/>
    </cofactor>
    <text evidence="14 15">Manganese or magnesium. Binds 1 divalent metal ion per monomer in the absence of substrate. May bind a second metal ion after substrate binding.</text>
</comment>
<dbReference type="PANTHER" id="PTHR10954">
    <property type="entry name" value="RIBONUCLEASE H2 SUBUNIT A"/>
    <property type="match status" value="1"/>
</dbReference>
<evidence type="ECO:0000313" key="18">
    <source>
        <dbReference type="EMBL" id="PIP04626.1"/>
    </source>
</evidence>
<sequence length="229" mass="25086">MNAPNLELENNLIKQGYKMIAGVDEVGRGPLAGPIVASAVILNLKGSDPLGSAPYLSLIRDSKKLSPKIRTELDVKIRETALSIGVGVVETDVIDRIGIGKANKLAFLLALANLKVAPTFIITDYLKLTSSDICLFRLLKLPRTPNITPLLKNQMNIKFGDAVSISIAAASIIAKVHRDKMMGDLHTKYPEYGFNRHKGYGTREHLEALKIYGPCAIHRKSFSPIRQSK</sequence>
<keyword evidence="9 14" id="KW-0540">Nuclease</keyword>
<evidence type="ECO:0000256" key="14">
    <source>
        <dbReference type="HAMAP-Rule" id="MF_00052"/>
    </source>
</evidence>
<evidence type="ECO:0000256" key="4">
    <source>
        <dbReference type="ARBA" id="ARBA00004496"/>
    </source>
</evidence>
<comment type="cofactor">
    <cofactor evidence="2">
        <name>Mg(2+)</name>
        <dbReference type="ChEBI" id="CHEBI:18420"/>
    </cofactor>
</comment>
<comment type="caution">
    <text evidence="18">The sequence shown here is derived from an EMBL/GenBank/DDBJ whole genome shotgun (WGS) entry which is preliminary data.</text>
</comment>
<evidence type="ECO:0000256" key="10">
    <source>
        <dbReference type="ARBA" id="ARBA00022723"/>
    </source>
</evidence>
<keyword evidence="13 14" id="KW-0464">Manganese</keyword>
<keyword evidence="11 14" id="KW-0255">Endonuclease</keyword>
<dbReference type="InterPro" id="IPR012337">
    <property type="entry name" value="RNaseH-like_sf"/>
</dbReference>
<comment type="function">
    <text evidence="3 14 16">Endonuclease that specifically degrades the RNA of RNA-DNA hybrids.</text>
</comment>
<dbReference type="PROSITE" id="PS51975">
    <property type="entry name" value="RNASE_H_2"/>
    <property type="match status" value="1"/>
</dbReference>
<evidence type="ECO:0000256" key="5">
    <source>
        <dbReference type="ARBA" id="ARBA00007383"/>
    </source>
</evidence>
<evidence type="ECO:0000256" key="8">
    <source>
        <dbReference type="ARBA" id="ARBA00022490"/>
    </source>
</evidence>
<dbReference type="AlphaFoldDB" id="A0A2G9XCD4"/>
<dbReference type="GO" id="GO:0003723">
    <property type="term" value="F:RNA binding"/>
    <property type="evidence" value="ECO:0007669"/>
    <property type="project" value="UniProtKB-UniRule"/>
</dbReference>
<feature type="binding site" evidence="14 15">
    <location>
        <position position="24"/>
    </location>
    <ligand>
        <name>a divalent metal cation</name>
        <dbReference type="ChEBI" id="CHEBI:60240"/>
    </ligand>
</feature>
<keyword evidence="12 14" id="KW-0378">Hydrolase</keyword>
<dbReference type="GO" id="GO:0006298">
    <property type="term" value="P:mismatch repair"/>
    <property type="evidence" value="ECO:0007669"/>
    <property type="project" value="TreeGrafter"/>
</dbReference>
<feature type="binding site" evidence="14 15">
    <location>
        <position position="25"/>
    </location>
    <ligand>
        <name>a divalent metal cation</name>
        <dbReference type="ChEBI" id="CHEBI:60240"/>
    </ligand>
</feature>
<reference evidence="18 19" key="1">
    <citation type="submission" date="2017-09" db="EMBL/GenBank/DDBJ databases">
        <title>Depth-based differentiation of microbial function through sediment-hosted aquifers and enrichment of novel symbionts in the deep terrestrial subsurface.</title>
        <authorList>
            <person name="Probst A.J."/>
            <person name="Ladd B."/>
            <person name="Jarett J.K."/>
            <person name="Geller-Mcgrath D.E."/>
            <person name="Sieber C.M."/>
            <person name="Emerson J.B."/>
            <person name="Anantharaman K."/>
            <person name="Thomas B.C."/>
            <person name="Malmstrom R."/>
            <person name="Stieglmeier M."/>
            <person name="Klingl A."/>
            <person name="Woyke T."/>
            <person name="Ryan C.M."/>
            <person name="Banfield J.F."/>
        </authorList>
    </citation>
    <scope>NUCLEOTIDE SEQUENCE [LARGE SCALE GENOMIC DNA]</scope>
    <source>
        <strain evidence="18">CG23_combo_of_CG06-09_8_20_14_all_40_14</strain>
    </source>
</reference>
<comment type="subcellular location">
    <subcellularLocation>
        <location evidence="4 14">Cytoplasm</location>
    </subcellularLocation>
</comment>
<dbReference type="EMBL" id="PCQY01000018">
    <property type="protein sequence ID" value="PIP04626.1"/>
    <property type="molecule type" value="Genomic_DNA"/>
</dbReference>
<dbReference type="InterPro" id="IPR001352">
    <property type="entry name" value="RNase_HII/HIII"/>
</dbReference>
<evidence type="ECO:0000256" key="13">
    <source>
        <dbReference type="ARBA" id="ARBA00023211"/>
    </source>
</evidence>
<evidence type="ECO:0000256" key="11">
    <source>
        <dbReference type="ARBA" id="ARBA00022759"/>
    </source>
</evidence>
<dbReference type="SUPFAM" id="SSF53098">
    <property type="entry name" value="Ribonuclease H-like"/>
    <property type="match status" value="1"/>
</dbReference>
<dbReference type="EC" id="3.1.26.4" evidence="6 14"/>
<dbReference type="GO" id="GO:0030145">
    <property type="term" value="F:manganese ion binding"/>
    <property type="evidence" value="ECO:0007669"/>
    <property type="project" value="UniProtKB-UniRule"/>
</dbReference>
<keyword evidence="10 14" id="KW-0479">Metal-binding</keyword>
<dbReference type="NCBIfam" id="NF000595">
    <property type="entry name" value="PRK00015.1-3"/>
    <property type="match status" value="1"/>
</dbReference>
<dbReference type="Pfam" id="PF01351">
    <property type="entry name" value="RNase_HII"/>
    <property type="match status" value="1"/>
</dbReference>
<dbReference type="PANTHER" id="PTHR10954:SF18">
    <property type="entry name" value="RIBONUCLEASE HII"/>
    <property type="match status" value="1"/>
</dbReference>
<dbReference type="GO" id="GO:0005737">
    <property type="term" value="C:cytoplasm"/>
    <property type="evidence" value="ECO:0007669"/>
    <property type="project" value="UniProtKB-SubCell"/>
</dbReference>
<proteinExistence type="inferred from homology"/>
<keyword evidence="8 14" id="KW-0963">Cytoplasm</keyword>
<feature type="binding site" evidence="14 15">
    <location>
        <position position="124"/>
    </location>
    <ligand>
        <name>a divalent metal cation</name>
        <dbReference type="ChEBI" id="CHEBI:60240"/>
    </ligand>
</feature>
<dbReference type="Proteomes" id="UP000231388">
    <property type="component" value="Unassembled WGS sequence"/>
</dbReference>
<evidence type="ECO:0000256" key="9">
    <source>
        <dbReference type="ARBA" id="ARBA00022722"/>
    </source>
</evidence>
<dbReference type="CDD" id="cd07182">
    <property type="entry name" value="RNase_HII_bacteria_HII_like"/>
    <property type="match status" value="1"/>
</dbReference>
<dbReference type="Gene3D" id="3.30.420.10">
    <property type="entry name" value="Ribonuclease H-like superfamily/Ribonuclease H"/>
    <property type="match status" value="1"/>
</dbReference>
<evidence type="ECO:0000256" key="2">
    <source>
        <dbReference type="ARBA" id="ARBA00001946"/>
    </source>
</evidence>
<dbReference type="HAMAP" id="MF_00052_B">
    <property type="entry name" value="RNase_HII_B"/>
    <property type="match status" value="1"/>
</dbReference>
<dbReference type="InterPro" id="IPR036397">
    <property type="entry name" value="RNaseH_sf"/>
</dbReference>
<evidence type="ECO:0000259" key="17">
    <source>
        <dbReference type="PROSITE" id="PS51975"/>
    </source>
</evidence>
<evidence type="ECO:0000313" key="19">
    <source>
        <dbReference type="Proteomes" id="UP000231388"/>
    </source>
</evidence>
<comment type="similarity">
    <text evidence="5 14 16">Belongs to the RNase HII family.</text>
</comment>
<dbReference type="GO" id="GO:0004523">
    <property type="term" value="F:RNA-DNA hybrid ribonuclease activity"/>
    <property type="evidence" value="ECO:0007669"/>
    <property type="project" value="UniProtKB-UniRule"/>
</dbReference>
<evidence type="ECO:0000256" key="12">
    <source>
        <dbReference type="ARBA" id="ARBA00022801"/>
    </source>
</evidence>